<accession>A0ABU9D910</accession>
<keyword evidence="1" id="KW-0732">Signal</keyword>
<gene>
    <name evidence="2" type="ORF">WOB96_09540</name>
</gene>
<dbReference type="InterPro" id="IPR023614">
    <property type="entry name" value="Porin_dom_sf"/>
</dbReference>
<protein>
    <submittedName>
        <fullName evidence="2">Porin</fullName>
    </submittedName>
</protein>
<feature type="chain" id="PRO_5046317075" evidence="1">
    <location>
        <begin position="24"/>
        <end position="382"/>
    </location>
</feature>
<dbReference type="EMBL" id="JBBPCO010000008">
    <property type="protein sequence ID" value="MEK8090010.1"/>
    <property type="molecule type" value="Genomic_DNA"/>
</dbReference>
<dbReference type="SUPFAM" id="SSF56935">
    <property type="entry name" value="Porins"/>
    <property type="match status" value="1"/>
</dbReference>
<comment type="caution">
    <text evidence="2">The sequence shown here is derived from an EMBL/GenBank/DDBJ whole genome shotgun (WGS) entry which is preliminary data.</text>
</comment>
<sequence length="382" mass="40805">MRKYILMAAVAAAVAGVSGNAMAEIKVKAGGRIMVDGEFGRGINGSKGFEPSSSAQETDFDSQLDRARLNLSGTVSPDWGFKIEYDFASGSASAKDIYLAYKGFKPASVLIGNFKEPFGLEELTSSKYMTFMDRTIVNGQFAPSRNVGAALHTGGSNYSATVGMFGKGTSKGQDPKYSVAGRVTFAPIATKTTAVHLGAAVNYIDVHSSSLYTSSGAITTGDTNNKEPAGYHIGNPNFVDLDKSTIGGLEAAAVFGPASIQGEYMKAFNDYLDPTHNSDPSGWYVQASFFPTGESRNYVANKGAFGRIKTSGNAVELAARYGVLKLDQAGQDDVKQTTLGANWYATSHLRFMANYEMLDYGNNTGVPESDDNFFMARAQVDW</sequence>
<dbReference type="InterPro" id="IPR010870">
    <property type="entry name" value="Porin_O/P"/>
</dbReference>
<dbReference type="Proteomes" id="UP001446205">
    <property type="component" value="Unassembled WGS sequence"/>
</dbReference>
<dbReference type="RefSeq" id="WP_341371066.1">
    <property type="nucleotide sequence ID" value="NZ_JBBPCO010000008.1"/>
</dbReference>
<name>A0ABU9D910_9PROT</name>
<dbReference type="Pfam" id="PF07396">
    <property type="entry name" value="Porin_O_P"/>
    <property type="match status" value="1"/>
</dbReference>
<feature type="signal peptide" evidence="1">
    <location>
        <begin position="1"/>
        <end position="23"/>
    </location>
</feature>
<evidence type="ECO:0000256" key="1">
    <source>
        <dbReference type="SAM" id="SignalP"/>
    </source>
</evidence>
<evidence type="ECO:0000313" key="3">
    <source>
        <dbReference type="Proteomes" id="UP001446205"/>
    </source>
</evidence>
<organism evidence="2 3">
    <name type="scientific">Thermithiobacillus plumbiphilus</name>
    <dbReference type="NCBI Taxonomy" id="1729899"/>
    <lineage>
        <taxon>Bacteria</taxon>
        <taxon>Pseudomonadati</taxon>
        <taxon>Pseudomonadota</taxon>
        <taxon>Acidithiobacillia</taxon>
        <taxon>Acidithiobacillales</taxon>
        <taxon>Thermithiobacillaceae</taxon>
        <taxon>Thermithiobacillus</taxon>
    </lineage>
</organism>
<proteinExistence type="predicted"/>
<reference evidence="2 3" key="1">
    <citation type="submission" date="2024-04" db="EMBL/GenBank/DDBJ databases">
        <authorList>
            <person name="Abashina T."/>
            <person name="Shaikin A."/>
        </authorList>
    </citation>
    <scope>NUCLEOTIDE SEQUENCE [LARGE SCALE GENOMIC DNA]</scope>
    <source>
        <strain evidence="2 3">AAFK</strain>
    </source>
</reference>
<keyword evidence="3" id="KW-1185">Reference proteome</keyword>
<evidence type="ECO:0000313" key="2">
    <source>
        <dbReference type="EMBL" id="MEK8090010.1"/>
    </source>
</evidence>
<dbReference type="Gene3D" id="2.40.160.10">
    <property type="entry name" value="Porin"/>
    <property type="match status" value="1"/>
</dbReference>